<dbReference type="InterPro" id="IPR023214">
    <property type="entry name" value="HAD_sf"/>
</dbReference>
<dbReference type="PANTHER" id="PTHR42861">
    <property type="entry name" value="CALCIUM-TRANSPORTING ATPASE"/>
    <property type="match status" value="1"/>
</dbReference>
<dbReference type="Pfam" id="PF00702">
    <property type="entry name" value="Hydrolase"/>
    <property type="match status" value="1"/>
</dbReference>
<protein>
    <submittedName>
        <fullName evidence="10">HAD-IC family P-type ATPase</fullName>
    </submittedName>
</protein>
<evidence type="ECO:0000256" key="5">
    <source>
        <dbReference type="ARBA" id="ARBA00022967"/>
    </source>
</evidence>
<dbReference type="InterPro" id="IPR023298">
    <property type="entry name" value="ATPase_P-typ_TM_dom_sf"/>
</dbReference>
<dbReference type="EMBL" id="BAAAFN010000013">
    <property type="protein sequence ID" value="GAA0228697.1"/>
    <property type="molecule type" value="Genomic_DNA"/>
</dbReference>
<gene>
    <name evidence="10" type="ORF">GCM10009125_17110</name>
</gene>
<evidence type="ECO:0000256" key="1">
    <source>
        <dbReference type="ARBA" id="ARBA00004141"/>
    </source>
</evidence>
<evidence type="ECO:0000256" key="7">
    <source>
        <dbReference type="ARBA" id="ARBA00023136"/>
    </source>
</evidence>
<dbReference type="SFLD" id="SFLDG00002">
    <property type="entry name" value="C1.7:_P-type_atpase_like"/>
    <property type="match status" value="1"/>
</dbReference>
<feature type="transmembrane region" description="Helical" evidence="8">
    <location>
        <begin position="258"/>
        <end position="277"/>
    </location>
</feature>
<organism evidence="10 11">
    <name type="scientific">Castellaniella daejeonensis</name>
    <dbReference type="NCBI Taxonomy" id="659013"/>
    <lineage>
        <taxon>Bacteria</taxon>
        <taxon>Pseudomonadati</taxon>
        <taxon>Pseudomonadota</taxon>
        <taxon>Betaproteobacteria</taxon>
        <taxon>Burkholderiales</taxon>
        <taxon>Alcaligenaceae</taxon>
        <taxon>Castellaniella</taxon>
    </lineage>
</organism>
<comment type="subcellular location">
    <subcellularLocation>
        <location evidence="1">Membrane</location>
        <topology evidence="1">Multi-pass membrane protein</topology>
    </subcellularLocation>
</comment>
<dbReference type="InterPro" id="IPR001757">
    <property type="entry name" value="P_typ_ATPase"/>
</dbReference>
<dbReference type="Pfam" id="PF00122">
    <property type="entry name" value="E1-E2_ATPase"/>
    <property type="match status" value="1"/>
</dbReference>
<feature type="transmembrane region" description="Helical" evidence="8">
    <location>
        <begin position="801"/>
        <end position="822"/>
    </location>
</feature>
<reference evidence="10 11" key="1">
    <citation type="journal article" date="2019" name="Int. J. Syst. Evol. Microbiol.">
        <title>The Global Catalogue of Microorganisms (GCM) 10K type strain sequencing project: providing services to taxonomists for standard genome sequencing and annotation.</title>
        <authorList>
            <consortium name="The Broad Institute Genomics Platform"/>
            <consortium name="The Broad Institute Genome Sequencing Center for Infectious Disease"/>
            <person name="Wu L."/>
            <person name="Ma J."/>
        </authorList>
    </citation>
    <scope>NUCLEOTIDE SEQUENCE [LARGE SCALE GENOMIC DNA]</scope>
    <source>
        <strain evidence="10 11">JCM 16240</strain>
    </source>
</reference>
<dbReference type="InterPro" id="IPR059000">
    <property type="entry name" value="ATPase_P-type_domA"/>
</dbReference>
<dbReference type="Pfam" id="PF00689">
    <property type="entry name" value="Cation_ATPase_C"/>
    <property type="match status" value="1"/>
</dbReference>
<sequence length="841" mass="90591">MNVPHGAPRSGLDPAEVAHRLATDGPNELPRPPRRTARRILLEIAREPMFQLLGLAVFIYLLLGDHAEAGMLLAFLLIIIAITLIQEWRTERVLETLRDMTSPRALVWRDGQQQRIAGRDLVQGDLIELAEGDRVPADAQLLEVNDLSVDESLLSGESLSIAKAPAAQVYAGTMVVAGRAIAQVTATGARSEIGRIGTVLGALEVERTPLQLQTRQLVRWFSWLGLAVSLAVGLLFVWTRGDWLGGTLAGITMAMSLLPQEFLLILTVFMAMGAWRLSQRRVLTRRASAIETLGAATVLCTDKTGTLTRNQMAIEALVRFTPNGPLKWSRGDRLDEASQALLRCGTLASEQEPFDPMERAFHALASTCIEPVPASWHLAHEYSLSPDLPAMTHVWRADGRSSHVVAAKGAPESIARLCRLSEEHQRQVLAEAGNLADQGMRVLGIATADFQGTDWPADQHGFDFRLLGLVALADPIRDNIPRAIEECRRAGIRVVMVTGDHPGTARAIARQAGLDAEAGLMLGKDVAASSDEALRRSVAATTLFARVTPHQKLRIVQALKANGEVVAMTGDGVNDAPSLKAAHIGIAMGGRGTDVAREASSLVLLDDDFEALVQSIRLGRRIYDNLRKAMRFVFAVHVPIAGLALIPLLTGWTLLLFPMHIAFLEIIIDPVCSIVFEAEEEERDVMNRPPRDSAAPLFSAGMIAQSLVQGALVLLMVGLFYWGLLQNGEPEPVARAAAFIALVSANTALALANRSSSPSLKAALRMGNHAMGGMILITAILLATVIGVAPLRQLFGFEIPGLPTIIVAAGIGAIGLSLLLAYKAVMSRIGLFPTASRHESP</sequence>
<feature type="transmembrane region" description="Helical" evidence="8">
    <location>
        <begin position="217"/>
        <end position="238"/>
    </location>
</feature>
<dbReference type="PRINTS" id="PR00119">
    <property type="entry name" value="CATATPASE"/>
</dbReference>
<dbReference type="NCBIfam" id="TIGR01494">
    <property type="entry name" value="ATPase_P-type"/>
    <property type="match status" value="2"/>
</dbReference>
<dbReference type="InterPro" id="IPR023299">
    <property type="entry name" value="ATPase_P-typ_cyto_dom_N"/>
</dbReference>
<feature type="transmembrane region" description="Helical" evidence="8">
    <location>
        <begin position="44"/>
        <end position="63"/>
    </location>
</feature>
<dbReference type="InterPro" id="IPR036412">
    <property type="entry name" value="HAD-like_sf"/>
</dbReference>
<feature type="transmembrane region" description="Helical" evidence="8">
    <location>
        <begin position="697"/>
        <end position="721"/>
    </location>
</feature>
<keyword evidence="2 8" id="KW-0812">Transmembrane</keyword>
<feature type="transmembrane region" description="Helical" evidence="8">
    <location>
        <begin position="629"/>
        <end position="649"/>
    </location>
</feature>
<evidence type="ECO:0000259" key="9">
    <source>
        <dbReference type="SMART" id="SM00831"/>
    </source>
</evidence>
<dbReference type="SUPFAM" id="SSF81665">
    <property type="entry name" value="Calcium ATPase, transmembrane domain M"/>
    <property type="match status" value="1"/>
</dbReference>
<feature type="transmembrane region" description="Helical" evidence="8">
    <location>
        <begin position="69"/>
        <end position="88"/>
    </location>
</feature>
<dbReference type="Proteomes" id="UP001501176">
    <property type="component" value="Unassembled WGS sequence"/>
</dbReference>
<comment type="caution">
    <text evidence="10">The sequence shown here is derived from an EMBL/GenBank/DDBJ whole genome shotgun (WGS) entry which is preliminary data.</text>
</comment>
<dbReference type="InterPro" id="IPR044492">
    <property type="entry name" value="P_typ_ATPase_HD_dom"/>
</dbReference>
<keyword evidence="5" id="KW-1278">Translocase</keyword>
<dbReference type="SUPFAM" id="SSF81660">
    <property type="entry name" value="Metal cation-transporting ATPase, ATP-binding domain N"/>
    <property type="match status" value="1"/>
</dbReference>
<dbReference type="InterPro" id="IPR018303">
    <property type="entry name" value="ATPase_P-typ_P_site"/>
</dbReference>
<dbReference type="RefSeq" id="WP_343820958.1">
    <property type="nucleotide sequence ID" value="NZ_BAAAFN010000013.1"/>
</dbReference>
<dbReference type="SUPFAM" id="SSF81653">
    <property type="entry name" value="Calcium ATPase, transduction domain A"/>
    <property type="match status" value="1"/>
</dbReference>
<accession>A0ABN0TSK3</accession>
<evidence type="ECO:0000256" key="4">
    <source>
        <dbReference type="ARBA" id="ARBA00022840"/>
    </source>
</evidence>
<evidence type="ECO:0000256" key="6">
    <source>
        <dbReference type="ARBA" id="ARBA00022989"/>
    </source>
</evidence>
<keyword evidence="4" id="KW-0067">ATP-binding</keyword>
<feature type="domain" description="Cation-transporting P-type ATPase N-terminal" evidence="9">
    <location>
        <begin position="3"/>
        <end position="65"/>
    </location>
</feature>
<evidence type="ECO:0000313" key="10">
    <source>
        <dbReference type="EMBL" id="GAA0228697.1"/>
    </source>
</evidence>
<keyword evidence="11" id="KW-1185">Reference proteome</keyword>
<keyword evidence="3" id="KW-0547">Nucleotide-binding</keyword>
<evidence type="ECO:0000313" key="11">
    <source>
        <dbReference type="Proteomes" id="UP001501176"/>
    </source>
</evidence>
<dbReference type="Gene3D" id="1.20.1110.10">
    <property type="entry name" value="Calcium-transporting ATPase, transmembrane domain"/>
    <property type="match status" value="1"/>
</dbReference>
<dbReference type="PRINTS" id="PR00120">
    <property type="entry name" value="HATPASE"/>
</dbReference>
<evidence type="ECO:0000256" key="2">
    <source>
        <dbReference type="ARBA" id="ARBA00022692"/>
    </source>
</evidence>
<dbReference type="InterPro" id="IPR004014">
    <property type="entry name" value="ATPase_P-typ_cation-transptr_N"/>
</dbReference>
<dbReference type="Gene3D" id="3.40.1110.10">
    <property type="entry name" value="Calcium-transporting ATPase, cytoplasmic domain N"/>
    <property type="match status" value="1"/>
</dbReference>
<dbReference type="Gene3D" id="3.40.50.1000">
    <property type="entry name" value="HAD superfamily/HAD-like"/>
    <property type="match status" value="1"/>
</dbReference>
<evidence type="ECO:0000256" key="8">
    <source>
        <dbReference type="SAM" id="Phobius"/>
    </source>
</evidence>
<dbReference type="Pfam" id="PF00690">
    <property type="entry name" value="Cation_ATPase_N"/>
    <property type="match status" value="1"/>
</dbReference>
<dbReference type="InterPro" id="IPR008250">
    <property type="entry name" value="ATPase_P-typ_transduc_dom_A_sf"/>
</dbReference>
<dbReference type="InterPro" id="IPR006068">
    <property type="entry name" value="ATPase_P-typ_cation-transptr_C"/>
</dbReference>
<dbReference type="SFLD" id="SFLDS00003">
    <property type="entry name" value="Haloacid_Dehalogenase"/>
    <property type="match status" value="1"/>
</dbReference>
<name>A0ABN0TSK3_9BURK</name>
<dbReference type="SMART" id="SM00831">
    <property type="entry name" value="Cation_ATPase_N"/>
    <property type="match status" value="1"/>
</dbReference>
<dbReference type="PROSITE" id="PS00154">
    <property type="entry name" value="ATPASE_E1_E2"/>
    <property type="match status" value="1"/>
</dbReference>
<feature type="transmembrane region" description="Helical" evidence="8">
    <location>
        <begin position="773"/>
        <end position="795"/>
    </location>
</feature>
<dbReference type="Gene3D" id="2.70.150.10">
    <property type="entry name" value="Calcium-transporting ATPase, cytoplasmic transduction domain A"/>
    <property type="match status" value="1"/>
</dbReference>
<proteinExistence type="predicted"/>
<keyword evidence="7 8" id="KW-0472">Membrane</keyword>
<keyword evidence="6 8" id="KW-1133">Transmembrane helix</keyword>
<dbReference type="SUPFAM" id="SSF56784">
    <property type="entry name" value="HAD-like"/>
    <property type="match status" value="1"/>
</dbReference>
<evidence type="ECO:0000256" key="3">
    <source>
        <dbReference type="ARBA" id="ARBA00022741"/>
    </source>
</evidence>
<dbReference type="SFLD" id="SFLDF00027">
    <property type="entry name" value="p-type_atpase"/>
    <property type="match status" value="1"/>
</dbReference>